<comment type="similarity">
    <text evidence="2">Belongs to the phosphohexose mutase family.</text>
</comment>
<evidence type="ECO:0000256" key="6">
    <source>
        <dbReference type="ARBA" id="ARBA00023235"/>
    </source>
</evidence>
<evidence type="ECO:0000256" key="4">
    <source>
        <dbReference type="ARBA" id="ARBA00022723"/>
    </source>
</evidence>
<evidence type="ECO:0000259" key="7">
    <source>
        <dbReference type="Pfam" id="PF02878"/>
    </source>
</evidence>
<feature type="domain" description="Alpha-D-phosphohexomutase alpha/beta/alpha" evidence="9">
    <location>
        <begin position="264"/>
        <end position="359"/>
    </location>
</feature>
<feature type="domain" description="Alpha-D-phosphohexomutase alpha/beta/alpha" evidence="7">
    <location>
        <begin position="4"/>
        <end position="136"/>
    </location>
</feature>
<dbReference type="Proteomes" id="UP000034090">
    <property type="component" value="Unassembled WGS sequence"/>
</dbReference>
<evidence type="ECO:0000256" key="5">
    <source>
        <dbReference type="ARBA" id="ARBA00022842"/>
    </source>
</evidence>
<dbReference type="InterPro" id="IPR005845">
    <property type="entry name" value="A-D-PHexomutase_a/b/a-II"/>
</dbReference>
<keyword evidence="4" id="KW-0479">Metal-binding</keyword>
<evidence type="ECO:0000256" key="3">
    <source>
        <dbReference type="ARBA" id="ARBA00022553"/>
    </source>
</evidence>
<comment type="caution">
    <text evidence="10">The sequence shown here is derived from an EMBL/GenBank/DDBJ whole genome shotgun (WGS) entry which is preliminary data.</text>
</comment>
<keyword evidence="6" id="KW-0413">Isomerase</keyword>
<comment type="cofactor">
    <cofactor evidence="1">
        <name>Mg(2+)</name>
        <dbReference type="ChEBI" id="CHEBI:18420"/>
    </cofactor>
</comment>
<dbReference type="Pfam" id="PF02880">
    <property type="entry name" value="PGM_PMM_III"/>
    <property type="match status" value="1"/>
</dbReference>
<dbReference type="InterPro" id="IPR005841">
    <property type="entry name" value="Alpha-D-phosphohexomutase_SF"/>
</dbReference>
<reference evidence="10 11" key="1">
    <citation type="journal article" date="2015" name="Nature">
        <title>rRNA introns, odd ribosomes, and small enigmatic genomes across a large radiation of phyla.</title>
        <authorList>
            <person name="Brown C.T."/>
            <person name="Hug L.A."/>
            <person name="Thomas B.C."/>
            <person name="Sharon I."/>
            <person name="Castelle C.J."/>
            <person name="Singh A."/>
            <person name="Wilkins M.J."/>
            <person name="Williams K.H."/>
            <person name="Banfield J.F."/>
        </authorList>
    </citation>
    <scope>NUCLEOTIDE SEQUENCE [LARGE SCALE GENOMIC DNA]</scope>
</reference>
<dbReference type="PANTHER" id="PTHR43771:SF1">
    <property type="entry name" value="PHOSPHOMANNOMUTASE"/>
    <property type="match status" value="1"/>
</dbReference>
<feature type="domain" description="Alpha-D-phosphohexomutase alpha/beta/alpha" evidence="8">
    <location>
        <begin position="156"/>
        <end position="253"/>
    </location>
</feature>
<protein>
    <submittedName>
        <fullName evidence="10">Phospho-sugar mutase</fullName>
    </submittedName>
</protein>
<keyword evidence="5" id="KW-0460">Magnesium</keyword>
<evidence type="ECO:0000256" key="1">
    <source>
        <dbReference type="ARBA" id="ARBA00001946"/>
    </source>
</evidence>
<proteinExistence type="inferred from homology"/>
<organism evidence="10 11">
    <name type="scientific">Candidatus Woesebacteria bacterium GW2011_GWB1_43_14</name>
    <dbReference type="NCBI Taxonomy" id="1618578"/>
    <lineage>
        <taxon>Bacteria</taxon>
        <taxon>Candidatus Woeseibacteriota</taxon>
    </lineage>
</organism>
<evidence type="ECO:0000259" key="8">
    <source>
        <dbReference type="Pfam" id="PF02879"/>
    </source>
</evidence>
<accession>A0A0G1DGZ0</accession>
<dbReference type="InterPro" id="IPR036900">
    <property type="entry name" value="A-D-PHexomutase_C_sf"/>
</dbReference>
<dbReference type="PRINTS" id="PR00509">
    <property type="entry name" value="PGMPMM"/>
</dbReference>
<dbReference type="InterPro" id="IPR016055">
    <property type="entry name" value="A-D-PHexomutase_a/b/a-I/II/III"/>
</dbReference>
<dbReference type="SUPFAM" id="SSF53738">
    <property type="entry name" value="Phosphoglucomutase, first 3 domains"/>
    <property type="match status" value="3"/>
</dbReference>
<dbReference type="GO" id="GO:0046872">
    <property type="term" value="F:metal ion binding"/>
    <property type="evidence" value="ECO:0007669"/>
    <property type="project" value="UniProtKB-KW"/>
</dbReference>
<dbReference type="Pfam" id="PF02879">
    <property type="entry name" value="PGM_PMM_II"/>
    <property type="match status" value="1"/>
</dbReference>
<dbReference type="InterPro" id="IPR005844">
    <property type="entry name" value="A-D-PHexomutase_a/b/a-I"/>
</dbReference>
<keyword evidence="3" id="KW-0597">Phosphoprotein</keyword>
<dbReference type="GO" id="GO:0016868">
    <property type="term" value="F:intramolecular phosphotransferase activity"/>
    <property type="evidence" value="ECO:0007669"/>
    <property type="project" value="InterPro"/>
</dbReference>
<dbReference type="InterPro" id="IPR005846">
    <property type="entry name" value="A-D-PHexomutase_a/b/a-III"/>
</dbReference>
<evidence type="ECO:0000259" key="9">
    <source>
        <dbReference type="Pfam" id="PF02880"/>
    </source>
</evidence>
<sequence>MDKKLFGTSGIRGNAEELFTSQFCYDIALTFIEFLRGHGELGPIAVGMDPRKSGPRIKEDLLSGLSGGSVPLFDEGITPIPSINWLLLATEIKAAIMITGSHIAPELNGVKFYAHNEEISASDMEEIESLYEENKNKGGSSLEVVVKKETRAKDLYKKMLVEQINLKLPKWKIAVDCANGAQTVVFPDLLGELGFEVVKINCSTEKDFIARDTDTDDKAEIEELKKAVVSEKCDFGIAFDGDGDRSVFIDETGEFVTGEYSCTLIANHLPGSSVVTTVAASQVVDSIKKSVYKTKVGSPYVIGEMKKRRANFGFEQNGGAIFGEKMYTRDGGSVVMTMLGIFSKFGGTFSEMVGELPKYYMHRTKVDYKWEQQEEILKKAKEKFGSSKIDETDGLKIWIDSDTWLLFRSSQNAPEFRVFAESKDNDKAKKLLEEGIRLVTKIAAND</sequence>
<dbReference type="GO" id="GO:0005975">
    <property type="term" value="P:carbohydrate metabolic process"/>
    <property type="evidence" value="ECO:0007669"/>
    <property type="project" value="InterPro"/>
</dbReference>
<dbReference type="Gene3D" id="3.30.310.50">
    <property type="entry name" value="Alpha-D-phosphohexomutase, C-terminal domain"/>
    <property type="match status" value="1"/>
</dbReference>
<evidence type="ECO:0000313" key="10">
    <source>
        <dbReference type="EMBL" id="KKS97105.1"/>
    </source>
</evidence>
<dbReference type="EMBL" id="LCFQ01000013">
    <property type="protein sequence ID" value="KKS97105.1"/>
    <property type="molecule type" value="Genomic_DNA"/>
</dbReference>
<name>A0A0G1DGZ0_9BACT</name>
<dbReference type="Gene3D" id="3.40.120.10">
    <property type="entry name" value="Alpha-D-Glucose-1,6-Bisphosphate, subunit A, domain 3"/>
    <property type="match status" value="3"/>
</dbReference>
<dbReference type="PANTHER" id="PTHR43771">
    <property type="entry name" value="PHOSPHOMANNOMUTASE"/>
    <property type="match status" value="1"/>
</dbReference>
<gene>
    <name evidence="10" type="ORF">UV74_C0013G0227</name>
</gene>
<dbReference type="STRING" id="1618578.UV74_C0013G0227"/>
<dbReference type="Pfam" id="PF02878">
    <property type="entry name" value="PGM_PMM_I"/>
    <property type="match status" value="1"/>
</dbReference>
<dbReference type="SUPFAM" id="SSF55957">
    <property type="entry name" value="Phosphoglucomutase, C-terminal domain"/>
    <property type="match status" value="1"/>
</dbReference>
<evidence type="ECO:0000313" key="11">
    <source>
        <dbReference type="Proteomes" id="UP000034090"/>
    </source>
</evidence>
<evidence type="ECO:0000256" key="2">
    <source>
        <dbReference type="ARBA" id="ARBA00010231"/>
    </source>
</evidence>
<dbReference type="AlphaFoldDB" id="A0A0G1DGZ0"/>